<evidence type="ECO:0000313" key="2">
    <source>
        <dbReference type="Proteomes" id="UP000886886"/>
    </source>
</evidence>
<dbReference type="InterPro" id="IPR023198">
    <property type="entry name" value="PGP-like_dom2"/>
</dbReference>
<dbReference type="Gene3D" id="1.10.150.240">
    <property type="entry name" value="Putative phosphatase, domain 2"/>
    <property type="match status" value="1"/>
</dbReference>
<reference evidence="1" key="2">
    <citation type="journal article" date="2021" name="PeerJ">
        <title>Extensive microbial diversity within the chicken gut microbiome revealed by metagenomics and culture.</title>
        <authorList>
            <person name="Gilroy R."/>
            <person name="Ravi A."/>
            <person name="Getino M."/>
            <person name="Pursley I."/>
            <person name="Horton D.L."/>
            <person name="Alikhan N.F."/>
            <person name="Baker D."/>
            <person name="Gharbi K."/>
            <person name="Hall N."/>
            <person name="Watson M."/>
            <person name="Adriaenssens E.M."/>
            <person name="Foster-Nyarko E."/>
            <person name="Jarju S."/>
            <person name="Secka A."/>
            <person name="Antonio M."/>
            <person name="Oren A."/>
            <person name="Chaudhuri R.R."/>
            <person name="La Ragione R."/>
            <person name="Hildebrand F."/>
            <person name="Pallen M.J."/>
        </authorList>
    </citation>
    <scope>NUCLEOTIDE SEQUENCE</scope>
    <source>
        <strain evidence="1">ChiSjej3B21-11622</strain>
    </source>
</reference>
<organism evidence="1 2">
    <name type="scientific">Candidatus Limivivens merdigallinarum</name>
    <dbReference type="NCBI Taxonomy" id="2840859"/>
    <lineage>
        <taxon>Bacteria</taxon>
        <taxon>Bacillati</taxon>
        <taxon>Bacillota</taxon>
        <taxon>Clostridia</taxon>
        <taxon>Lachnospirales</taxon>
        <taxon>Lachnospiraceae</taxon>
        <taxon>Lachnospiraceae incertae sedis</taxon>
        <taxon>Candidatus Limivivens</taxon>
    </lineage>
</organism>
<reference evidence="1" key="1">
    <citation type="submission" date="2020-10" db="EMBL/GenBank/DDBJ databases">
        <authorList>
            <person name="Gilroy R."/>
        </authorList>
    </citation>
    <scope>NUCLEOTIDE SEQUENCE</scope>
    <source>
        <strain evidence="1">ChiSjej3B21-11622</strain>
    </source>
</reference>
<dbReference type="InterPro" id="IPR036412">
    <property type="entry name" value="HAD-like_sf"/>
</dbReference>
<gene>
    <name evidence="1" type="ORF">IAB26_02930</name>
</gene>
<dbReference type="AlphaFoldDB" id="A0A9D1D191"/>
<dbReference type="EMBL" id="DVFT01000039">
    <property type="protein sequence ID" value="HIQ95494.1"/>
    <property type="molecule type" value="Genomic_DNA"/>
</dbReference>
<dbReference type="SUPFAM" id="SSF56784">
    <property type="entry name" value="HAD-like"/>
    <property type="match status" value="1"/>
</dbReference>
<accession>A0A9D1D191</accession>
<proteinExistence type="predicted"/>
<sequence>MKKYFLFDLDGTLTDPGVGITNSVIYALK</sequence>
<dbReference type="GO" id="GO:0016787">
    <property type="term" value="F:hydrolase activity"/>
    <property type="evidence" value="ECO:0007669"/>
    <property type="project" value="UniProtKB-KW"/>
</dbReference>
<dbReference type="Proteomes" id="UP000886886">
    <property type="component" value="Unassembled WGS sequence"/>
</dbReference>
<feature type="non-terminal residue" evidence="1">
    <location>
        <position position="29"/>
    </location>
</feature>
<keyword evidence="1" id="KW-0378">Hydrolase</keyword>
<evidence type="ECO:0000313" key="1">
    <source>
        <dbReference type="EMBL" id="HIQ95494.1"/>
    </source>
</evidence>
<protein>
    <submittedName>
        <fullName evidence="1">HAD family hydrolase</fullName>
    </submittedName>
</protein>
<comment type="caution">
    <text evidence="1">The sequence shown here is derived from an EMBL/GenBank/DDBJ whole genome shotgun (WGS) entry which is preliminary data.</text>
</comment>
<name>A0A9D1D191_9FIRM</name>